<evidence type="ECO:0008006" key="4">
    <source>
        <dbReference type="Google" id="ProtNLM"/>
    </source>
</evidence>
<proteinExistence type="predicted"/>
<accession>A0ABY5MMQ9</accession>
<dbReference type="EMBL" id="CP030941">
    <property type="protein sequence ID" value="UUP18119.1"/>
    <property type="molecule type" value="Genomic_DNA"/>
</dbReference>
<dbReference type="Pfam" id="PF11752">
    <property type="entry name" value="DUF3309"/>
    <property type="match status" value="1"/>
</dbReference>
<protein>
    <recommendedName>
        <fullName evidence="4">DUF3309 domain-containing protein</fullName>
    </recommendedName>
</protein>
<reference evidence="2 3" key="1">
    <citation type="submission" date="2018-07" db="EMBL/GenBank/DDBJ databases">
        <title>Genome sequence of Nitratireductor thuwali#1536.</title>
        <authorList>
            <person name="Michoud G."/>
            <person name="Merlino G."/>
            <person name="Sefrji F.O."/>
            <person name="Daffonchio D."/>
        </authorList>
    </citation>
    <scope>NUCLEOTIDE SEQUENCE [LARGE SCALE GENOMIC DNA]</scope>
    <source>
        <strain evidence="3">Nit1536</strain>
    </source>
</reference>
<sequence>MLGFWILLLLLVLLIAALPTYPYSRDWGYWPGGILLAFLILWLVLIYFGAVAFWWPWAPVAPPA</sequence>
<evidence type="ECO:0000313" key="3">
    <source>
        <dbReference type="Proteomes" id="UP001342418"/>
    </source>
</evidence>
<dbReference type="InterPro" id="IPR021738">
    <property type="entry name" value="DUF3309"/>
</dbReference>
<keyword evidence="3" id="KW-1185">Reference proteome</keyword>
<keyword evidence="1" id="KW-0812">Transmembrane</keyword>
<feature type="transmembrane region" description="Helical" evidence="1">
    <location>
        <begin position="33"/>
        <end position="55"/>
    </location>
</feature>
<name>A0ABY5MMQ9_9HYPH</name>
<dbReference type="Proteomes" id="UP001342418">
    <property type="component" value="Chromosome"/>
</dbReference>
<dbReference type="RefSeq" id="WP_338530382.1">
    <property type="nucleotide sequence ID" value="NZ_CP030941.1"/>
</dbReference>
<keyword evidence="1" id="KW-0472">Membrane</keyword>
<keyword evidence="1" id="KW-1133">Transmembrane helix</keyword>
<gene>
    <name evidence="2" type="ORF">NTH_02599</name>
</gene>
<evidence type="ECO:0000256" key="1">
    <source>
        <dbReference type="SAM" id="Phobius"/>
    </source>
</evidence>
<evidence type="ECO:0000313" key="2">
    <source>
        <dbReference type="EMBL" id="UUP18119.1"/>
    </source>
</evidence>
<organism evidence="2 3">
    <name type="scientific">Nitratireductor thuwali</name>
    <dbReference type="NCBI Taxonomy" id="2267699"/>
    <lineage>
        <taxon>Bacteria</taxon>
        <taxon>Pseudomonadati</taxon>
        <taxon>Pseudomonadota</taxon>
        <taxon>Alphaproteobacteria</taxon>
        <taxon>Hyphomicrobiales</taxon>
        <taxon>Phyllobacteriaceae</taxon>
        <taxon>Nitratireductor</taxon>
    </lineage>
</organism>